<gene>
    <name evidence="1" type="ORF">D5086_0000234450</name>
</gene>
<comment type="caution">
    <text evidence="1">The sequence shown here is derived from an EMBL/GenBank/DDBJ whole genome shotgun (WGS) entry which is preliminary data.</text>
</comment>
<dbReference type="AlphaFoldDB" id="A0A4U5P3M1"/>
<accession>A0A4U5P3M1</accession>
<proteinExistence type="predicted"/>
<name>A0A4U5P3M1_POPAL</name>
<evidence type="ECO:0000313" key="1">
    <source>
        <dbReference type="EMBL" id="TKR90330.1"/>
    </source>
</evidence>
<sequence>MADLGVYGVGVETNRGEELLDNHYCWIEKNLGQSAEAKVSAGGSRWFNGEKEVTVQMKRSTVVLRSARLELLEMEEAAGDEDLPLLLTVQKSLLLINVKWRNYGRTAVATLDGISNCWPC</sequence>
<organism evidence="1">
    <name type="scientific">Populus alba</name>
    <name type="common">White poplar</name>
    <dbReference type="NCBI Taxonomy" id="43335"/>
    <lineage>
        <taxon>Eukaryota</taxon>
        <taxon>Viridiplantae</taxon>
        <taxon>Streptophyta</taxon>
        <taxon>Embryophyta</taxon>
        <taxon>Tracheophyta</taxon>
        <taxon>Spermatophyta</taxon>
        <taxon>Magnoliopsida</taxon>
        <taxon>eudicotyledons</taxon>
        <taxon>Gunneridae</taxon>
        <taxon>Pentapetalae</taxon>
        <taxon>rosids</taxon>
        <taxon>fabids</taxon>
        <taxon>Malpighiales</taxon>
        <taxon>Salicaceae</taxon>
        <taxon>Saliceae</taxon>
        <taxon>Populus</taxon>
    </lineage>
</organism>
<protein>
    <submittedName>
        <fullName evidence="1">Uncharacterized protein</fullName>
    </submittedName>
</protein>
<dbReference type="EMBL" id="RCHU01000888">
    <property type="protein sequence ID" value="TKR90330.1"/>
    <property type="molecule type" value="Genomic_DNA"/>
</dbReference>
<reference evidence="1" key="1">
    <citation type="submission" date="2018-10" db="EMBL/GenBank/DDBJ databases">
        <title>Population genomic analysis revealed the cold adaptation of white poplar.</title>
        <authorList>
            <person name="Liu Y.-J."/>
        </authorList>
    </citation>
    <scope>NUCLEOTIDE SEQUENCE [LARGE SCALE GENOMIC DNA]</scope>
    <source>
        <strain evidence="1">PAL-ZL1</strain>
    </source>
</reference>